<accession>A0ABY5X429</accession>
<keyword evidence="3" id="KW-1185">Reference proteome</keyword>
<keyword evidence="1" id="KW-0472">Membrane</keyword>
<dbReference type="EMBL" id="CP103445">
    <property type="protein sequence ID" value="UWS32137.1"/>
    <property type="molecule type" value="Genomic_DNA"/>
</dbReference>
<evidence type="ECO:0000313" key="3">
    <source>
        <dbReference type="Proteomes" id="UP001058553"/>
    </source>
</evidence>
<evidence type="ECO:0000313" key="2">
    <source>
        <dbReference type="EMBL" id="UWS32137.1"/>
    </source>
</evidence>
<evidence type="ECO:0008006" key="4">
    <source>
        <dbReference type="Google" id="ProtNLM"/>
    </source>
</evidence>
<keyword evidence="1" id="KW-0812">Transmembrane</keyword>
<dbReference type="RefSeq" id="WP_259825672.1">
    <property type="nucleotide sequence ID" value="NZ_CP103445.1"/>
</dbReference>
<organism evidence="2 3">
    <name type="scientific">Erwinia pyrifoliae</name>
    <dbReference type="NCBI Taxonomy" id="79967"/>
    <lineage>
        <taxon>Bacteria</taxon>
        <taxon>Pseudomonadati</taxon>
        <taxon>Pseudomonadota</taxon>
        <taxon>Gammaproteobacteria</taxon>
        <taxon>Enterobacterales</taxon>
        <taxon>Erwiniaceae</taxon>
        <taxon>Erwinia</taxon>
    </lineage>
</organism>
<sequence>MTVHTSGEKNRSAGRDFTENSVQVEQLIGRDVVNIALPDAHKIESRPLVPAQRKQLNQLVKEIAETSDEECFIIWQRVHAEVSVKSIEEITTDQYPNALNYLQLTLDRLRDGTNCKSLIHQLLKKTPENPERQRLYEYCDISFGTRHLSELAKSQLQQALGWLCNEQTERAKSTPPPPSRLSWQELISAYPLPVGAVFVGGLALGAYLF</sequence>
<protein>
    <recommendedName>
        <fullName evidence="4">Flagella biosynthesis regulator</fullName>
    </recommendedName>
</protein>
<feature type="transmembrane region" description="Helical" evidence="1">
    <location>
        <begin position="189"/>
        <end position="208"/>
    </location>
</feature>
<gene>
    <name evidence="2" type="ORF">NYP84_10690</name>
</gene>
<evidence type="ECO:0000256" key="1">
    <source>
        <dbReference type="SAM" id="Phobius"/>
    </source>
</evidence>
<dbReference type="Proteomes" id="UP001058553">
    <property type="component" value="Chromosome"/>
</dbReference>
<reference evidence="2" key="1">
    <citation type="submission" date="2022-07" db="EMBL/GenBank/DDBJ databases">
        <title>Genetic diversity of Erwinia pyrifoliae.</title>
        <authorList>
            <person name="Park D.S."/>
            <person name="Ham H."/>
        </authorList>
    </citation>
    <scope>NUCLEOTIDE SEQUENCE</scope>
    <source>
        <strain evidence="2">CP201486</strain>
    </source>
</reference>
<proteinExistence type="predicted"/>
<keyword evidence="1" id="KW-1133">Transmembrane helix</keyword>
<name>A0ABY5X429_ERWPY</name>